<gene>
    <name evidence="2" type="ORF">ACFQZ6_03000</name>
</gene>
<feature type="transmembrane region" description="Helical" evidence="1">
    <location>
        <begin position="33"/>
        <end position="53"/>
    </location>
</feature>
<sequence length="105" mass="11307">MTAVLTVLVLLPTVAAALLLCVPGTAPRGLFGWAWVAVAAVELGLAVAVWAGYEDGLQYETRARWIPSAGVSHHGARTPWSSWRSGWSPCCTGRWWRSRRATSSG</sequence>
<keyword evidence="1" id="KW-0812">Transmembrane</keyword>
<proteinExistence type="predicted"/>
<evidence type="ECO:0000313" key="2">
    <source>
        <dbReference type="EMBL" id="MFD0313219.1"/>
    </source>
</evidence>
<evidence type="ECO:0000313" key="3">
    <source>
        <dbReference type="Proteomes" id="UP001597023"/>
    </source>
</evidence>
<comment type="caution">
    <text evidence="2">The sequence shown here is derived from an EMBL/GenBank/DDBJ whole genome shotgun (WGS) entry which is preliminary data.</text>
</comment>
<reference evidence="3" key="1">
    <citation type="journal article" date="2019" name="Int. J. Syst. Evol. Microbiol.">
        <title>The Global Catalogue of Microorganisms (GCM) 10K type strain sequencing project: providing services to taxonomists for standard genome sequencing and annotation.</title>
        <authorList>
            <consortium name="The Broad Institute Genomics Platform"/>
            <consortium name="The Broad Institute Genome Sequencing Center for Infectious Disease"/>
            <person name="Wu L."/>
            <person name="Ma J."/>
        </authorList>
    </citation>
    <scope>NUCLEOTIDE SEQUENCE [LARGE SCALE GENOMIC DNA]</scope>
    <source>
        <strain evidence="3">CGMCC 4.7400</strain>
    </source>
</reference>
<dbReference type="Proteomes" id="UP001597023">
    <property type="component" value="Unassembled WGS sequence"/>
</dbReference>
<protein>
    <submittedName>
        <fullName evidence="2">Uncharacterized protein</fullName>
    </submittedName>
</protein>
<accession>A0ABW2W3E7</accession>
<evidence type="ECO:0000256" key="1">
    <source>
        <dbReference type="SAM" id="Phobius"/>
    </source>
</evidence>
<organism evidence="2 3">
    <name type="scientific">Streptomyces flavalbus</name>
    <dbReference type="NCBI Taxonomy" id="2665155"/>
    <lineage>
        <taxon>Bacteria</taxon>
        <taxon>Bacillati</taxon>
        <taxon>Actinomycetota</taxon>
        <taxon>Actinomycetes</taxon>
        <taxon>Kitasatosporales</taxon>
        <taxon>Streptomycetaceae</taxon>
        <taxon>Streptomyces</taxon>
    </lineage>
</organism>
<name>A0ABW2W3E7_9ACTN</name>
<keyword evidence="1" id="KW-1133">Transmembrane helix</keyword>
<keyword evidence="3" id="KW-1185">Reference proteome</keyword>
<dbReference type="RefSeq" id="WP_381618906.1">
    <property type="nucleotide sequence ID" value="NZ_JBHTEB010000001.1"/>
</dbReference>
<dbReference type="EMBL" id="JBHTEB010000001">
    <property type="protein sequence ID" value="MFD0313219.1"/>
    <property type="molecule type" value="Genomic_DNA"/>
</dbReference>
<keyword evidence="1" id="KW-0472">Membrane</keyword>